<evidence type="ECO:0000256" key="1">
    <source>
        <dbReference type="SAM" id="SignalP"/>
    </source>
</evidence>
<proteinExistence type="predicted"/>
<protein>
    <submittedName>
        <fullName evidence="4">Discoidin domain-containing protein</fullName>
    </submittedName>
</protein>
<dbReference type="SUPFAM" id="SSF49299">
    <property type="entry name" value="PKD domain"/>
    <property type="match status" value="1"/>
</dbReference>
<dbReference type="PROSITE" id="PS50093">
    <property type="entry name" value="PKD"/>
    <property type="match status" value="1"/>
</dbReference>
<keyword evidence="1" id="KW-0732">Signal</keyword>
<dbReference type="EMBL" id="JBHMDO010000056">
    <property type="protein sequence ID" value="MFB9331110.1"/>
    <property type="molecule type" value="Genomic_DNA"/>
</dbReference>
<evidence type="ECO:0000259" key="3">
    <source>
        <dbReference type="PROSITE" id="PS50093"/>
    </source>
</evidence>
<feature type="domain" description="F5/8 type C" evidence="2">
    <location>
        <begin position="736"/>
        <end position="883"/>
    </location>
</feature>
<dbReference type="InterPro" id="IPR035986">
    <property type="entry name" value="PKD_dom_sf"/>
</dbReference>
<dbReference type="InterPro" id="IPR005201">
    <property type="entry name" value="TIM_ENGase"/>
</dbReference>
<keyword evidence="5" id="KW-1185">Reference proteome</keyword>
<dbReference type="InterPro" id="IPR013783">
    <property type="entry name" value="Ig-like_fold"/>
</dbReference>
<dbReference type="CDD" id="cd00146">
    <property type="entry name" value="PKD"/>
    <property type="match status" value="1"/>
</dbReference>
<dbReference type="RefSeq" id="WP_377503133.1">
    <property type="nucleotide sequence ID" value="NZ_JBHMDO010000056.1"/>
</dbReference>
<feature type="signal peptide" evidence="1">
    <location>
        <begin position="1"/>
        <end position="24"/>
    </location>
</feature>
<sequence>MRKLGASLIVALAACAALSATAMAKQPYSSYWYPDQLLQWEAAKDPDAAFNRSVVPLQDRVSGPGVNPHATAEPKVVALSALNQGTSGVPSQGADKFGANTFGYWQYVDKLVYWGGSAGEGIIVPPSADTIDAAHKNGVPILGTIFFPPSVYGGKYDWVKQMIRQDAGGHFPAADKLLEVARYYGFDGWFINQETEGGTPEDAKQMQAFLRYIQQKKPAGMHIMWYDSMTADGKIVWQNALNDKNAMFLQDGGQKVADSMFLNFWWRELNTSAEKAKSLSRSPFELYAGIDVEAKGYDTKVNWGLLFPEGKPAVTSLGIYRPDWAFNSAESMADFFARENRFWVGANGNPANTATDQTWKGIANDVVESSPVNDLPFTTHFNTGSGQKFFVSGEQVRDKGWNNRSLQDVLPTWRWIAESQGTALTPSLDWADAYYGGSSLKIAGELSPANATNVKLYRTDLRVEASTKLSLTYKASGEPILKVGLTFADAPGKMVYVDLKGRQAEDWKTATVNLTPYKGKRITSLSLDVDAKRTIRNFELRVGELSIANVNDREKPLPAVQGLNVASADFRDGIYGDARLVWNEPRQKAQQYEIYRVLPDGSQTLVGATGNNVFYVPEMRRMNKEAATILKVVPVNGQFQPGPAAQVKLEWPAYPKPIAQFKASKTLVAPGESVTFTDLSTEVTEGWTWTFEGGSPAASTEKNPSVSFAQEGVYAVTLTASNSSGDDTVTKQALITVSASAASTANLALNTPATADHACGAAEGAPNAVDGKVTNNSKWCALGNAPHWLQLDLGGMYAISGFTIKHAEAGGEWSGFNTSDYTIQVSADGASWTDVVTAKGNSAAETFDAIALTKARYVKLVVVKPTQGGDTAARIYEFEVHGLRS</sequence>
<dbReference type="PROSITE" id="PS50022">
    <property type="entry name" value="FA58C_3"/>
    <property type="match status" value="1"/>
</dbReference>
<dbReference type="PROSITE" id="PS51257">
    <property type="entry name" value="PROKAR_LIPOPROTEIN"/>
    <property type="match status" value="1"/>
</dbReference>
<gene>
    <name evidence="4" type="ORF">ACFFSY_34685</name>
</gene>
<name>A0ABV5L1S2_9BACL</name>
<dbReference type="Pfam" id="PF21910">
    <property type="entry name" value="GH85_C"/>
    <property type="match status" value="1"/>
</dbReference>
<dbReference type="SMART" id="SM00231">
    <property type="entry name" value="FA58C"/>
    <property type="match status" value="1"/>
</dbReference>
<dbReference type="CDD" id="cd06547">
    <property type="entry name" value="GH85_ENGase"/>
    <property type="match status" value="1"/>
</dbReference>
<accession>A0ABV5L1S2</accession>
<dbReference type="Gene3D" id="3.20.20.80">
    <property type="entry name" value="Glycosidases"/>
    <property type="match status" value="1"/>
</dbReference>
<reference evidence="4 5" key="1">
    <citation type="submission" date="2024-09" db="EMBL/GenBank/DDBJ databases">
        <authorList>
            <person name="Sun Q."/>
            <person name="Mori K."/>
        </authorList>
    </citation>
    <scope>NUCLEOTIDE SEQUENCE [LARGE SCALE GENOMIC DNA]</scope>
    <source>
        <strain evidence="4 5">TISTR 2452</strain>
    </source>
</reference>
<evidence type="ECO:0000313" key="4">
    <source>
        <dbReference type="EMBL" id="MFB9331110.1"/>
    </source>
</evidence>
<dbReference type="InterPro" id="IPR054110">
    <property type="entry name" value="EndoD-like_D2"/>
</dbReference>
<dbReference type="Gene3D" id="2.60.40.10">
    <property type="entry name" value="Immunoglobulins"/>
    <property type="match status" value="2"/>
</dbReference>
<dbReference type="Pfam" id="PF03644">
    <property type="entry name" value="Glyco_hydro_85"/>
    <property type="match status" value="1"/>
</dbReference>
<dbReference type="InterPro" id="IPR032979">
    <property type="entry name" value="ENGase"/>
</dbReference>
<dbReference type="SUPFAM" id="SSF49785">
    <property type="entry name" value="Galactose-binding domain-like"/>
    <property type="match status" value="1"/>
</dbReference>
<dbReference type="Pfam" id="PF00754">
    <property type="entry name" value="F5_F8_type_C"/>
    <property type="match status" value="1"/>
</dbReference>
<evidence type="ECO:0000313" key="5">
    <source>
        <dbReference type="Proteomes" id="UP001589747"/>
    </source>
</evidence>
<dbReference type="Pfam" id="PF00801">
    <property type="entry name" value="PKD"/>
    <property type="match status" value="1"/>
</dbReference>
<evidence type="ECO:0000259" key="2">
    <source>
        <dbReference type="PROSITE" id="PS50022"/>
    </source>
</evidence>
<dbReference type="SMART" id="SM00089">
    <property type="entry name" value="PKD"/>
    <property type="match status" value="1"/>
</dbReference>
<dbReference type="InterPro" id="IPR008979">
    <property type="entry name" value="Galactose-bd-like_sf"/>
</dbReference>
<feature type="domain" description="PKD" evidence="3">
    <location>
        <begin position="657"/>
        <end position="742"/>
    </location>
</feature>
<comment type="caution">
    <text evidence="4">The sequence shown here is derived from an EMBL/GenBank/DDBJ whole genome shotgun (WGS) entry which is preliminary data.</text>
</comment>
<organism evidence="4 5">
    <name type="scientific">Paenibacillus aurantiacus</name>
    <dbReference type="NCBI Taxonomy" id="1936118"/>
    <lineage>
        <taxon>Bacteria</taxon>
        <taxon>Bacillati</taxon>
        <taxon>Bacillota</taxon>
        <taxon>Bacilli</taxon>
        <taxon>Bacillales</taxon>
        <taxon>Paenibacillaceae</taxon>
        <taxon>Paenibacillus</taxon>
    </lineage>
</organism>
<feature type="chain" id="PRO_5047184024" evidence="1">
    <location>
        <begin position="25"/>
        <end position="885"/>
    </location>
</feature>
<dbReference type="Gene3D" id="2.60.120.260">
    <property type="entry name" value="Galactose-binding domain-like"/>
    <property type="match status" value="2"/>
</dbReference>
<dbReference type="InterPro" id="IPR022409">
    <property type="entry name" value="PKD/Chitinase_dom"/>
</dbReference>
<dbReference type="PANTHER" id="PTHR13246">
    <property type="entry name" value="ENDO BETA N-ACETYLGLUCOSAMINIDASE"/>
    <property type="match status" value="1"/>
</dbReference>
<dbReference type="InterPro" id="IPR000421">
    <property type="entry name" value="FA58C"/>
</dbReference>
<dbReference type="InterPro" id="IPR000601">
    <property type="entry name" value="PKD_dom"/>
</dbReference>
<dbReference type="Proteomes" id="UP001589747">
    <property type="component" value="Unassembled WGS sequence"/>
</dbReference>
<dbReference type="PANTHER" id="PTHR13246:SF1">
    <property type="entry name" value="CYTOSOLIC ENDO-BETA-N-ACETYLGLUCOSAMINIDASE"/>
    <property type="match status" value="1"/>
</dbReference>